<accession>A0A316AEX7</accession>
<dbReference type="InterPro" id="IPR023346">
    <property type="entry name" value="Lysozyme-like_dom_sf"/>
</dbReference>
<evidence type="ECO:0000313" key="4">
    <source>
        <dbReference type="Proteomes" id="UP000245469"/>
    </source>
</evidence>
<dbReference type="EMBL" id="QGDQ01000001">
    <property type="protein sequence ID" value="PWJ56132.1"/>
    <property type="molecule type" value="Genomic_DNA"/>
</dbReference>
<feature type="compositionally biased region" description="Basic and acidic residues" evidence="1">
    <location>
        <begin position="121"/>
        <end position="139"/>
    </location>
</feature>
<keyword evidence="2" id="KW-0732">Signal</keyword>
<gene>
    <name evidence="3" type="ORF">BXY45_101107</name>
</gene>
<evidence type="ECO:0000313" key="3">
    <source>
        <dbReference type="EMBL" id="PWJ56132.1"/>
    </source>
</evidence>
<reference evidence="3 4" key="1">
    <citation type="submission" date="2018-03" db="EMBL/GenBank/DDBJ databases">
        <title>Genomic Encyclopedia of Archaeal and Bacterial Type Strains, Phase II (KMG-II): from individual species to whole genera.</title>
        <authorList>
            <person name="Goeker M."/>
        </authorList>
    </citation>
    <scope>NUCLEOTIDE SEQUENCE [LARGE SCALE GENOMIC DNA]</scope>
    <source>
        <strain evidence="3 4">DSM 44889</strain>
    </source>
</reference>
<keyword evidence="4" id="KW-1185">Reference proteome</keyword>
<organism evidence="3 4">
    <name type="scientific">Quadrisphaera granulorum</name>
    <dbReference type="NCBI Taxonomy" id="317664"/>
    <lineage>
        <taxon>Bacteria</taxon>
        <taxon>Bacillati</taxon>
        <taxon>Actinomycetota</taxon>
        <taxon>Actinomycetes</taxon>
        <taxon>Kineosporiales</taxon>
        <taxon>Kineosporiaceae</taxon>
        <taxon>Quadrisphaera</taxon>
    </lineage>
</organism>
<evidence type="ECO:0000256" key="2">
    <source>
        <dbReference type="SAM" id="SignalP"/>
    </source>
</evidence>
<feature type="chain" id="PRO_5038989463" description="Transglycosylase-like protein with SLT domain" evidence="2">
    <location>
        <begin position="20"/>
        <end position="270"/>
    </location>
</feature>
<protein>
    <recommendedName>
        <fullName evidence="5">Transglycosylase-like protein with SLT domain</fullName>
    </recommendedName>
</protein>
<evidence type="ECO:0000256" key="1">
    <source>
        <dbReference type="SAM" id="MobiDB-lite"/>
    </source>
</evidence>
<proteinExistence type="predicted"/>
<feature type="region of interest" description="Disordered" evidence="1">
    <location>
        <begin position="121"/>
        <end position="148"/>
    </location>
</feature>
<dbReference type="Proteomes" id="UP000245469">
    <property type="component" value="Unassembled WGS sequence"/>
</dbReference>
<sequence length="270" mass="27676">MRTATGLLAAGAVVLTASGASLLTPTGTTSEAGPTTHERVAAVWRAAGDEAPRAAADAQLLGELAGERGQGASRSLDRAAAPTAPAASAGADSAPSAATADAGAVAVSDDPVAQAQQRIQDLQDQKVADEADTELHDEASQVSAAEARQAVAAAEQQRAAEAEQAALAAAQADPRSVAAPLVAARGWDAGQFQCLDRLWTKESGWKWSADNPSSSAYGIPQALPGKKMASHGEGWVDDPRVQIAWGLDYIADVYGTPCRAWGHSQAVNWY</sequence>
<dbReference type="Gene3D" id="1.10.530.10">
    <property type="match status" value="1"/>
</dbReference>
<comment type="caution">
    <text evidence="3">The sequence shown here is derived from an EMBL/GenBank/DDBJ whole genome shotgun (WGS) entry which is preliminary data.</text>
</comment>
<name>A0A316AEX7_9ACTN</name>
<dbReference type="OrthoDB" id="9766277at2"/>
<dbReference type="RefSeq" id="WP_109772347.1">
    <property type="nucleotide sequence ID" value="NZ_QGDQ01000001.1"/>
</dbReference>
<evidence type="ECO:0008006" key="5">
    <source>
        <dbReference type="Google" id="ProtNLM"/>
    </source>
</evidence>
<feature type="region of interest" description="Disordered" evidence="1">
    <location>
        <begin position="68"/>
        <end position="95"/>
    </location>
</feature>
<feature type="compositionally biased region" description="Low complexity" evidence="1">
    <location>
        <begin position="79"/>
        <end position="95"/>
    </location>
</feature>
<dbReference type="AlphaFoldDB" id="A0A316AEX7"/>
<dbReference type="SUPFAM" id="SSF53955">
    <property type="entry name" value="Lysozyme-like"/>
    <property type="match status" value="1"/>
</dbReference>
<feature type="signal peptide" evidence="2">
    <location>
        <begin position="1"/>
        <end position="19"/>
    </location>
</feature>